<keyword evidence="8 19" id="KW-0732">Signal</keyword>
<dbReference type="Pfam" id="PF11721">
    <property type="entry name" value="Malectin"/>
    <property type="match status" value="1"/>
</dbReference>
<sequence>MSKPIGSEWSVMLISRLFLLNFLLLWQLGSGTATFDDSIKEVVRNGSLPDEEVSALRLLSKNLLSKDTMQLTLTYPICSTEPYSEIQCSCQNQSVCWVTIIKLPSKNLDGSIDPSIGHFENLVGLNLFNNQLSGGIPSTLGNLQHLNYLYVKALIPCSIFINDGMHRLCLFLNNGTMTVLNIRNLASNSLTGSIPPSLTELHNLGYLYLFNNDLDGTIPQNLTGLQSLWILDLSNNQLTGPIPDSIRFCRKLIKIRLRLNFLNGTINETLGKLSSLTLLQYAMLLSVTYSECQAGGLLSRVDRRTSGVSDSICSCSSCSGTASEEDFQIYAIENNQLAFQSTSPSVSSTQLQDLYSNKLSGIIPKELGKLSLLSSLIVDDNDLHGELPKELGNLTYLQQLYLTANNFTGTIPTTYAKLINLQEFAVGGNNLSGPIPDYFGKWVNLTKLVLIGNNFEGNLPAQTFSLPSLQRLWVSDVSNPGISFPEEVRPEPKSLFSLVLRNCKINGSIPEYIGNWSQLKYLDLSFNNLNGSVPETFQRLNKLFLTNNMLSGLPNWNNNLKTNVYPTADLSYNNFNVRCENLTCLGLQNVNIHPTRFFINEMQRKKCGRRHNSLFINSGGEEVDDGKNHYHNDTSLSSFNLSPSEDWAYSYAGDYLWANVNASTLVRNLTCEITNSKANIDNNFRLAPVSLTYYGLCLRKGKYIVTLHFAEALYSKSEDYSTSGKRVFDVYIQGRKEMKDVNIKEIPGKEHEERRLQFKVKINDGSLEVKFFWAGKGSLYNPPALNGPLISAVSITRGRERKLQYFSFCLLKLRILLLTSLSVLYVVSAAVVGLHVENGLDRRQRIASAELGRGRSGIVYRAQLPDLTVAVKKLFAHSNAVDEIATEVYVKKAKELKHDNIVKLLYIYSRRHLHLLIYEFMEVGSLGQVLFGTNSTVRIDWPKRFIICKGIAKGLKYLHERKPQIIHRNIKANNILLDASCNPKISDFGLAKLYEEEDPHVAVRAAGGGGGDLSYMSPEYAIRRTMTAKADVYSFGILLLEIVSGRNNAEYREKEETVVLLDTAANLRARGTLGDLVDSRMGQNYDRNQTNIVLNLAMMCTEQSPSLRPTMSQVVAVLEGEKTLKDISEEIAPSISPA</sequence>
<reference evidence="21" key="1">
    <citation type="journal article" date="2020" name="bioRxiv">
        <title>Hybrid origin of Populus tomentosa Carr. identified through genome sequencing and phylogenomic analysis.</title>
        <authorList>
            <person name="An X."/>
            <person name="Gao K."/>
            <person name="Chen Z."/>
            <person name="Li J."/>
            <person name="Yang X."/>
            <person name="Yang X."/>
            <person name="Zhou J."/>
            <person name="Guo T."/>
            <person name="Zhao T."/>
            <person name="Huang S."/>
            <person name="Miao D."/>
            <person name="Khan W.U."/>
            <person name="Rao P."/>
            <person name="Ye M."/>
            <person name="Lei B."/>
            <person name="Liao W."/>
            <person name="Wang J."/>
            <person name="Ji L."/>
            <person name="Li Y."/>
            <person name="Guo B."/>
            <person name="Mustafa N.S."/>
            <person name="Li S."/>
            <person name="Yun Q."/>
            <person name="Keller S.R."/>
            <person name="Mao J."/>
            <person name="Zhang R."/>
            <person name="Strauss S.H."/>
        </authorList>
    </citation>
    <scope>NUCLEOTIDE SEQUENCE</scope>
    <source>
        <strain evidence="21">GM15</strain>
        <tissue evidence="21">Leaf</tissue>
    </source>
</reference>
<dbReference type="PANTHER" id="PTHR48006">
    <property type="entry name" value="LEUCINE-RICH REPEAT-CONTAINING PROTEIN DDB_G0281931-RELATED"/>
    <property type="match status" value="1"/>
</dbReference>
<dbReference type="GO" id="GO:0004674">
    <property type="term" value="F:protein serine/threonine kinase activity"/>
    <property type="evidence" value="ECO:0007669"/>
    <property type="project" value="UniProtKB-KW"/>
</dbReference>
<dbReference type="PROSITE" id="PS50011">
    <property type="entry name" value="PROTEIN_KINASE_DOM"/>
    <property type="match status" value="1"/>
</dbReference>
<dbReference type="OrthoDB" id="1939111at2759"/>
<comment type="catalytic activity">
    <reaction evidence="17">
        <text>L-seryl-[protein] + ATP = O-phospho-L-seryl-[protein] + ADP + H(+)</text>
        <dbReference type="Rhea" id="RHEA:17989"/>
        <dbReference type="Rhea" id="RHEA-COMP:9863"/>
        <dbReference type="Rhea" id="RHEA-COMP:11604"/>
        <dbReference type="ChEBI" id="CHEBI:15378"/>
        <dbReference type="ChEBI" id="CHEBI:29999"/>
        <dbReference type="ChEBI" id="CHEBI:30616"/>
        <dbReference type="ChEBI" id="CHEBI:83421"/>
        <dbReference type="ChEBI" id="CHEBI:456216"/>
        <dbReference type="EC" id="2.7.11.1"/>
    </reaction>
</comment>
<gene>
    <name evidence="21" type="ORF">POTOM_052233</name>
</gene>
<feature type="chain" id="PRO_5036471133" description="non-specific serine/threonine protein kinase" evidence="19">
    <location>
        <begin position="34"/>
        <end position="1138"/>
    </location>
</feature>
<keyword evidence="4" id="KW-0597">Phosphoprotein</keyword>
<proteinExistence type="predicted"/>
<keyword evidence="15" id="KW-0325">Glycoprotein</keyword>
<comment type="catalytic activity">
    <reaction evidence="16">
        <text>L-threonyl-[protein] + ATP = O-phospho-L-threonyl-[protein] + ADP + H(+)</text>
        <dbReference type="Rhea" id="RHEA:46608"/>
        <dbReference type="Rhea" id="RHEA-COMP:11060"/>
        <dbReference type="Rhea" id="RHEA-COMP:11605"/>
        <dbReference type="ChEBI" id="CHEBI:15378"/>
        <dbReference type="ChEBI" id="CHEBI:30013"/>
        <dbReference type="ChEBI" id="CHEBI:30616"/>
        <dbReference type="ChEBI" id="CHEBI:61977"/>
        <dbReference type="ChEBI" id="CHEBI:456216"/>
        <dbReference type="EC" id="2.7.11.1"/>
    </reaction>
</comment>
<evidence type="ECO:0000256" key="17">
    <source>
        <dbReference type="ARBA" id="ARBA00048679"/>
    </source>
</evidence>
<evidence type="ECO:0000256" key="2">
    <source>
        <dbReference type="ARBA" id="ARBA00012513"/>
    </source>
</evidence>
<evidence type="ECO:0000256" key="14">
    <source>
        <dbReference type="ARBA" id="ARBA00023170"/>
    </source>
</evidence>
<keyword evidence="22" id="KW-1185">Reference proteome</keyword>
<dbReference type="FunFam" id="3.80.10.10:FF:000383">
    <property type="entry name" value="Leucine-rich repeat receptor protein kinase EMS1"/>
    <property type="match status" value="2"/>
</dbReference>
<evidence type="ECO:0000256" key="10">
    <source>
        <dbReference type="ARBA" id="ARBA00022741"/>
    </source>
</evidence>
<dbReference type="FunFam" id="1.10.510.10:FF:000769">
    <property type="entry name" value="Uncharacterized protein"/>
    <property type="match status" value="1"/>
</dbReference>
<keyword evidence="5" id="KW-0433">Leucine-rich repeat</keyword>
<keyword evidence="12" id="KW-1133">Transmembrane helix</keyword>
<evidence type="ECO:0000256" key="8">
    <source>
        <dbReference type="ARBA" id="ARBA00022729"/>
    </source>
</evidence>
<organism evidence="21 22">
    <name type="scientific">Populus tomentosa</name>
    <name type="common">Chinese white poplar</name>
    <dbReference type="NCBI Taxonomy" id="118781"/>
    <lineage>
        <taxon>Eukaryota</taxon>
        <taxon>Viridiplantae</taxon>
        <taxon>Streptophyta</taxon>
        <taxon>Embryophyta</taxon>
        <taxon>Tracheophyta</taxon>
        <taxon>Spermatophyta</taxon>
        <taxon>Magnoliopsida</taxon>
        <taxon>eudicotyledons</taxon>
        <taxon>Gunneridae</taxon>
        <taxon>Pentapetalae</taxon>
        <taxon>rosids</taxon>
        <taxon>fabids</taxon>
        <taxon>Malpighiales</taxon>
        <taxon>Salicaceae</taxon>
        <taxon>Saliceae</taxon>
        <taxon>Populus</taxon>
    </lineage>
</organism>
<keyword evidence="7" id="KW-0812">Transmembrane</keyword>
<evidence type="ECO:0000256" key="3">
    <source>
        <dbReference type="ARBA" id="ARBA00022527"/>
    </source>
</evidence>
<dbReference type="GO" id="GO:0016020">
    <property type="term" value="C:membrane"/>
    <property type="evidence" value="ECO:0007669"/>
    <property type="project" value="UniProtKB-SubCell"/>
</dbReference>
<feature type="binding site" evidence="18">
    <location>
        <position position="873"/>
    </location>
    <ligand>
        <name>ATP</name>
        <dbReference type="ChEBI" id="CHEBI:30616"/>
    </ligand>
</feature>
<dbReference type="AlphaFoldDB" id="A0A8X7Y3R5"/>
<keyword evidence="10 18" id="KW-0547">Nucleotide-binding</keyword>
<dbReference type="InterPro" id="IPR001245">
    <property type="entry name" value="Ser-Thr/Tyr_kinase_cat_dom"/>
</dbReference>
<evidence type="ECO:0000256" key="11">
    <source>
        <dbReference type="ARBA" id="ARBA00022840"/>
    </source>
</evidence>
<evidence type="ECO:0000259" key="20">
    <source>
        <dbReference type="PROSITE" id="PS50011"/>
    </source>
</evidence>
<dbReference type="GO" id="GO:0005524">
    <property type="term" value="F:ATP binding"/>
    <property type="evidence" value="ECO:0007669"/>
    <property type="project" value="UniProtKB-UniRule"/>
</dbReference>
<comment type="subcellular location">
    <subcellularLocation>
        <location evidence="1">Membrane</location>
        <topology evidence="1">Single-pass type I membrane protein</topology>
    </subcellularLocation>
</comment>
<dbReference type="InterPro" id="IPR017441">
    <property type="entry name" value="Protein_kinase_ATP_BS"/>
</dbReference>
<accession>A0A8X7Y3R5</accession>
<keyword evidence="6" id="KW-0808">Transferase</keyword>
<dbReference type="InterPro" id="IPR000719">
    <property type="entry name" value="Prot_kinase_dom"/>
</dbReference>
<dbReference type="Proteomes" id="UP000886885">
    <property type="component" value="Chromosome 16D"/>
</dbReference>
<evidence type="ECO:0000256" key="6">
    <source>
        <dbReference type="ARBA" id="ARBA00022679"/>
    </source>
</evidence>
<keyword evidence="3" id="KW-0723">Serine/threonine-protein kinase</keyword>
<keyword evidence="13" id="KW-0472">Membrane</keyword>
<evidence type="ECO:0000256" key="18">
    <source>
        <dbReference type="PROSITE-ProRule" id="PRU10141"/>
    </source>
</evidence>
<feature type="signal peptide" evidence="19">
    <location>
        <begin position="1"/>
        <end position="33"/>
    </location>
</feature>
<comment type="caution">
    <text evidence="21">The sequence shown here is derived from an EMBL/GenBank/DDBJ whole genome shotgun (WGS) entry which is preliminary data.</text>
</comment>
<dbReference type="Pfam" id="PF00560">
    <property type="entry name" value="LRR_1"/>
    <property type="match status" value="4"/>
</dbReference>
<dbReference type="InterPro" id="IPR001611">
    <property type="entry name" value="Leu-rich_rpt"/>
</dbReference>
<evidence type="ECO:0000256" key="5">
    <source>
        <dbReference type="ARBA" id="ARBA00022614"/>
    </source>
</evidence>
<dbReference type="InterPro" id="IPR021720">
    <property type="entry name" value="Malectin_dom"/>
</dbReference>
<evidence type="ECO:0000256" key="15">
    <source>
        <dbReference type="ARBA" id="ARBA00023180"/>
    </source>
</evidence>
<name>A0A8X7Y3R5_POPTO</name>
<evidence type="ECO:0000256" key="12">
    <source>
        <dbReference type="ARBA" id="ARBA00022989"/>
    </source>
</evidence>
<evidence type="ECO:0000256" key="4">
    <source>
        <dbReference type="ARBA" id="ARBA00022553"/>
    </source>
</evidence>
<dbReference type="PANTHER" id="PTHR48006:SF48">
    <property type="entry name" value="PROTEIN KINASE DOMAIN-CONTAINING PROTEIN"/>
    <property type="match status" value="1"/>
</dbReference>
<evidence type="ECO:0000313" key="21">
    <source>
        <dbReference type="EMBL" id="KAG6743534.1"/>
    </source>
</evidence>
<evidence type="ECO:0000313" key="22">
    <source>
        <dbReference type="Proteomes" id="UP000886885"/>
    </source>
</evidence>
<dbReference type="Pfam" id="PF07714">
    <property type="entry name" value="PK_Tyr_Ser-Thr"/>
    <property type="match status" value="1"/>
</dbReference>
<keyword evidence="3" id="KW-0418">Kinase</keyword>
<dbReference type="EC" id="2.7.11.1" evidence="2"/>
<keyword evidence="14" id="KW-0675">Receptor</keyword>
<dbReference type="PROSITE" id="PS00107">
    <property type="entry name" value="PROTEIN_KINASE_ATP"/>
    <property type="match status" value="1"/>
</dbReference>
<evidence type="ECO:0000256" key="13">
    <source>
        <dbReference type="ARBA" id="ARBA00023136"/>
    </source>
</evidence>
<keyword evidence="9" id="KW-0677">Repeat</keyword>
<evidence type="ECO:0000256" key="7">
    <source>
        <dbReference type="ARBA" id="ARBA00022692"/>
    </source>
</evidence>
<feature type="domain" description="Protein kinase" evidence="20">
    <location>
        <begin position="845"/>
        <end position="1124"/>
    </location>
</feature>
<dbReference type="InterPro" id="IPR051824">
    <property type="entry name" value="LRR_Rcpt-Like_S/T_Kinase"/>
</dbReference>
<protein>
    <recommendedName>
        <fullName evidence="2">non-specific serine/threonine protein kinase</fullName>
        <ecNumber evidence="2">2.7.11.1</ecNumber>
    </recommendedName>
</protein>
<evidence type="ECO:0000256" key="9">
    <source>
        <dbReference type="ARBA" id="ARBA00022737"/>
    </source>
</evidence>
<dbReference type="EMBL" id="JAAWWB010000032">
    <property type="protein sequence ID" value="KAG6743534.1"/>
    <property type="molecule type" value="Genomic_DNA"/>
</dbReference>
<evidence type="ECO:0000256" key="16">
    <source>
        <dbReference type="ARBA" id="ARBA00047899"/>
    </source>
</evidence>
<evidence type="ECO:0000256" key="19">
    <source>
        <dbReference type="SAM" id="SignalP"/>
    </source>
</evidence>
<evidence type="ECO:0000256" key="1">
    <source>
        <dbReference type="ARBA" id="ARBA00004479"/>
    </source>
</evidence>
<keyword evidence="11 18" id="KW-0067">ATP-binding</keyword>